<dbReference type="RefSeq" id="WP_237055739.1">
    <property type="nucleotide sequence ID" value="NZ_JAKJPO010000009.1"/>
</dbReference>
<gene>
    <name evidence="2" type="ORF">L3V18_13565</name>
</gene>
<feature type="region of interest" description="Disordered" evidence="1">
    <location>
        <begin position="71"/>
        <end position="111"/>
    </location>
</feature>
<dbReference type="Proteomes" id="UP001430796">
    <property type="component" value="Unassembled WGS sequence"/>
</dbReference>
<sequence length="111" mass="12029">MSDIILRDIDAVLMGRIKRVADAHGWSLQVALMQVLEQGLYVCEGELSRSFDDADARALQEAIAAMEQVPSDPGFAKIGRVEPPPPPPKAPDQTVSLPRGLFDEASSKVDD</sequence>
<protein>
    <submittedName>
        <fullName evidence="2">Uncharacterized protein</fullName>
    </submittedName>
</protein>
<evidence type="ECO:0000313" key="2">
    <source>
        <dbReference type="EMBL" id="MCF7222800.1"/>
    </source>
</evidence>
<keyword evidence="3" id="KW-1185">Reference proteome</keyword>
<comment type="caution">
    <text evidence="2">The sequence shown here is derived from an EMBL/GenBank/DDBJ whole genome shotgun (WGS) entry which is preliminary data.</text>
</comment>
<reference evidence="2" key="1">
    <citation type="submission" date="2022-01" db="EMBL/GenBank/DDBJ databases">
        <title>Lysobacter chinensis sp. nov., a bacterium isolated from cow dung compost.</title>
        <authorList>
            <person name="Liu Y."/>
        </authorList>
    </citation>
    <scope>NUCLEOTIDE SEQUENCE</scope>
    <source>
        <strain evidence="2">TLK-CK17</strain>
    </source>
</reference>
<reference evidence="2" key="2">
    <citation type="submission" date="2022-01" db="EMBL/GenBank/DDBJ databases">
        <authorList>
            <person name="Zhou L.Y."/>
        </authorList>
    </citation>
    <scope>NUCLEOTIDE SEQUENCE</scope>
    <source>
        <strain evidence="2">TLK-CK17</strain>
    </source>
</reference>
<dbReference type="EMBL" id="JAKJPO010000009">
    <property type="protein sequence ID" value="MCF7222800.1"/>
    <property type="molecule type" value="Genomic_DNA"/>
</dbReference>
<name>A0ABS9HXA2_9GAMM</name>
<accession>A0ABS9HXA2</accession>
<evidence type="ECO:0000256" key="1">
    <source>
        <dbReference type="SAM" id="MobiDB-lite"/>
    </source>
</evidence>
<organism evidence="2 3">
    <name type="scientific">Marilutibacter chinensis</name>
    <dbReference type="NCBI Taxonomy" id="2912247"/>
    <lineage>
        <taxon>Bacteria</taxon>
        <taxon>Pseudomonadati</taxon>
        <taxon>Pseudomonadota</taxon>
        <taxon>Gammaproteobacteria</taxon>
        <taxon>Lysobacterales</taxon>
        <taxon>Lysobacteraceae</taxon>
        <taxon>Marilutibacter</taxon>
    </lineage>
</organism>
<evidence type="ECO:0000313" key="3">
    <source>
        <dbReference type="Proteomes" id="UP001430796"/>
    </source>
</evidence>
<proteinExistence type="predicted"/>
<feature type="compositionally biased region" description="Basic and acidic residues" evidence="1">
    <location>
        <begin position="101"/>
        <end position="111"/>
    </location>
</feature>